<feature type="compositionally biased region" description="Pro residues" evidence="1">
    <location>
        <begin position="1"/>
        <end position="10"/>
    </location>
</feature>
<organism evidence="2 3">
    <name type="scientific">Sordaria brevicollis</name>
    <dbReference type="NCBI Taxonomy" id="83679"/>
    <lineage>
        <taxon>Eukaryota</taxon>
        <taxon>Fungi</taxon>
        <taxon>Dikarya</taxon>
        <taxon>Ascomycota</taxon>
        <taxon>Pezizomycotina</taxon>
        <taxon>Sordariomycetes</taxon>
        <taxon>Sordariomycetidae</taxon>
        <taxon>Sordariales</taxon>
        <taxon>Sordariaceae</taxon>
        <taxon>Sordaria</taxon>
    </lineage>
</organism>
<evidence type="ECO:0000313" key="3">
    <source>
        <dbReference type="Proteomes" id="UP001281003"/>
    </source>
</evidence>
<feature type="compositionally biased region" description="Polar residues" evidence="1">
    <location>
        <begin position="96"/>
        <end position="105"/>
    </location>
</feature>
<name>A0AAE0UF35_SORBR</name>
<sequence length="338" mass="36178">MTSTPPPSQPFQPFHHAINAKEQELGPDDSISMVSTSVSGDSSNNGNSNSTSRRRSYADALKTPSSSSSSSSSSSASVFTPKPKPKSKPKAKAKSTTNRRPSSNKENSHTTTTNDNDNNTPYITRHCPPGPGSTYIIVHKKPGGNAGGGSNTRGNQALAVVEGHLFLATPPELLPNPPRFDYSAAQAARTTTFAGTCNWHWHCEESDGWLGFRNAATGLWLGLHKGVVEGGGGGDGIKAGMLDATGCLLGVNEQFCVRKAEAEDQDDGGEEGYVLLKRVDVKNPGFWFPGRSVHLWPTVGLTVINLKVTGVDMKQMTWEFVRVDHDAVLVGRMDEESL</sequence>
<dbReference type="AlphaFoldDB" id="A0AAE0UF35"/>
<evidence type="ECO:0000256" key="1">
    <source>
        <dbReference type="SAM" id="MobiDB-lite"/>
    </source>
</evidence>
<feature type="compositionally biased region" description="Low complexity" evidence="1">
    <location>
        <begin position="110"/>
        <end position="120"/>
    </location>
</feature>
<dbReference type="PANTHER" id="PTHR39697:SF1">
    <property type="entry name" value="RICIN B LECTIN DOMAIN-CONTAINING PROTEIN"/>
    <property type="match status" value="1"/>
</dbReference>
<feature type="compositionally biased region" description="Low complexity" evidence="1">
    <location>
        <begin position="65"/>
        <end position="77"/>
    </location>
</feature>
<feature type="region of interest" description="Disordered" evidence="1">
    <location>
        <begin position="1"/>
        <end position="130"/>
    </location>
</feature>
<keyword evidence="3" id="KW-1185">Reference proteome</keyword>
<reference evidence="2" key="2">
    <citation type="submission" date="2023-07" db="EMBL/GenBank/DDBJ databases">
        <authorList>
            <consortium name="Lawrence Berkeley National Laboratory"/>
            <person name="Haridas S."/>
            <person name="Hensen N."/>
            <person name="Bonometti L."/>
            <person name="Westerberg I."/>
            <person name="Brannstrom I.O."/>
            <person name="Guillou S."/>
            <person name="Cros-Aarteil S."/>
            <person name="Calhoun S."/>
            <person name="Kuo A."/>
            <person name="Mondo S."/>
            <person name="Pangilinan J."/>
            <person name="Riley R."/>
            <person name="LaButti K."/>
            <person name="Andreopoulos B."/>
            <person name="Lipzen A."/>
            <person name="Chen C."/>
            <person name="Yanf M."/>
            <person name="Daum C."/>
            <person name="Ng V."/>
            <person name="Clum A."/>
            <person name="Steindorff A."/>
            <person name="Ohm R."/>
            <person name="Martin F."/>
            <person name="Silar P."/>
            <person name="Natvig D."/>
            <person name="Lalanne C."/>
            <person name="Gautier V."/>
            <person name="Ament-velasquez S.L."/>
            <person name="Kruys A."/>
            <person name="Hutchinson M.I."/>
            <person name="Powell A.J."/>
            <person name="Barry K."/>
            <person name="Miller A.N."/>
            <person name="Grigoriev I.V."/>
            <person name="Debuchy R."/>
            <person name="Gladieux P."/>
            <person name="Thoren M.H."/>
            <person name="Johannesson H."/>
        </authorList>
    </citation>
    <scope>NUCLEOTIDE SEQUENCE</scope>
    <source>
        <strain evidence="2">FGSC 1904</strain>
    </source>
</reference>
<evidence type="ECO:0000313" key="2">
    <source>
        <dbReference type="EMBL" id="KAK3401738.1"/>
    </source>
</evidence>
<gene>
    <name evidence="2" type="ORF">B0T20DRAFT_121711</name>
</gene>
<proteinExistence type="predicted"/>
<dbReference type="Proteomes" id="UP001281003">
    <property type="component" value="Unassembled WGS sequence"/>
</dbReference>
<feature type="compositionally biased region" description="Basic residues" evidence="1">
    <location>
        <begin position="83"/>
        <end position="93"/>
    </location>
</feature>
<reference evidence="2" key="1">
    <citation type="journal article" date="2023" name="Mol. Phylogenet. Evol.">
        <title>Genome-scale phylogeny and comparative genomics of the fungal order Sordariales.</title>
        <authorList>
            <person name="Hensen N."/>
            <person name="Bonometti L."/>
            <person name="Westerberg I."/>
            <person name="Brannstrom I.O."/>
            <person name="Guillou S."/>
            <person name="Cros-Aarteil S."/>
            <person name="Calhoun S."/>
            <person name="Haridas S."/>
            <person name="Kuo A."/>
            <person name="Mondo S."/>
            <person name="Pangilinan J."/>
            <person name="Riley R."/>
            <person name="LaButti K."/>
            <person name="Andreopoulos B."/>
            <person name="Lipzen A."/>
            <person name="Chen C."/>
            <person name="Yan M."/>
            <person name="Daum C."/>
            <person name="Ng V."/>
            <person name="Clum A."/>
            <person name="Steindorff A."/>
            <person name="Ohm R.A."/>
            <person name="Martin F."/>
            <person name="Silar P."/>
            <person name="Natvig D.O."/>
            <person name="Lalanne C."/>
            <person name="Gautier V."/>
            <person name="Ament-Velasquez S.L."/>
            <person name="Kruys A."/>
            <person name="Hutchinson M.I."/>
            <person name="Powell A.J."/>
            <person name="Barry K."/>
            <person name="Miller A.N."/>
            <person name="Grigoriev I.V."/>
            <person name="Debuchy R."/>
            <person name="Gladieux P."/>
            <person name="Hiltunen Thoren M."/>
            <person name="Johannesson H."/>
        </authorList>
    </citation>
    <scope>NUCLEOTIDE SEQUENCE</scope>
    <source>
        <strain evidence="2">FGSC 1904</strain>
    </source>
</reference>
<dbReference type="EMBL" id="JAUTDP010000002">
    <property type="protein sequence ID" value="KAK3401738.1"/>
    <property type="molecule type" value="Genomic_DNA"/>
</dbReference>
<accession>A0AAE0UF35</accession>
<protein>
    <submittedName>
        <fullName evidence="2">Uncharacterized protein</fullName>
    </submittedName>
</protein>
<comment type="caution">
    <text evidence="2">The sequence shown here is derived from an EMBL/GenBank/DDBJ whole genome shotgun (WGS) entry which is preliminary data.</text>
</comment>
<dbReference type="PANTHER" id="PTHR39697">
    <property type="entry name" value="RICIN B LECTIN DOMAIN-CONTAINING PROTEIN-RELATED"/>
    <property type="match status" value="1"/>
</dbReference>
<feature type="compositionally biased region" description="Low complexity" evidence="1">
    <location>
        <begin position="28"/>
        <end position="51"/>
    </location>
</feature>